<dbReference type="InterPro" id="IPR031165">
    <property type="entry name" value="GNAT_YJDJ"/>
</dbReference>
<reference evidence="3 4" key="1">
    <citation type="submission" date="2016-09" db="EMBL/GenBank/DDBJ databases">
        <authorList>
            <person name="Capua I."/>
            <person name="De Benedictis P."/>
            <person name="Joannis T."/>
            <person name="Lombin L.H."/>
            <person name="Cattoli G."/>
        </authorList>
    </citation>
    <scope>NUCLEOTIDE SEQUENCE [LARGE SCALE GENOMIC DNA]</scope>
    <source>
        <strain evidence="3 4">NRS-1</strain>
    </source>
</reference>
<proteinExistence type="predicted"/>
<feature type="domain" description="N-acetyltransferase" evidence="2">
    <location>
        <begin position="2"/>
        <end position="87"/>
    </location>
</feature>
<keyword evidence="4" id="KW-1185">Reference proteome</keyword>
<dbReference type="Proteomes" id="UP000095601">
    <property type="component" value="Unassembled WGS sequence"/>
</dbReference>
<evidence type="ECO:0000259" key="1">
    <source>
        <dbReference type="PROSITE" id="PS51186"/>
    </source>
</evidence>
<dbReference type="PANTHER" id="PTHR31435">
    <property type="entry name" value="PROTEIN NATD1"/>
    <property type="match status" value="1"/>
</dbReference>
<dbReference type="CDD" id="cd04301">
    <property type="entry name" value="NAT_SF"/>
    <property type="match status" value="1"/>
</dbReference>
<dbReference type="GO" id="GO:0016747">
    <property type="term" value="F:acyltransferase activity, transferring groups other than amino-acyl groups"/>
    <property type="evidence" value="ECO:0007669"/>
    <property type="project" value="InterPro"/>
</dbReference>
<dbReference type="AlphaFoldDB" id="A0A1E5UEN0"/>
<name>A0A1E5UEN0_9FLAO</name>
<dbReference type="Pfam" id="PF14542">
    <property type="entry name" value="Acetyltransf_CG"/>
    <property type="match status" value="1"/>
</dbReference>
<dbReference type="RefSeq" id="WP_069798414.1">
    <property type="nucleotide sequence ID" value="NZ_CP034157.1"/>
</dbReference>
<gene>
    <name evidence="3" type="ORF">BHF72_2249</name>
</gene>
<dbReference type="SUPFAM" id="SSF55729">
    <property type="entry name" value="Acyl-CoA N-acyltransferases (Nat)"/>
    <property type="match status" value="1"/>
</dbReference>
<dbReference type="STRING" id="237258.SAMN04489756_101139"/>
<sequence length="87" mass="9788">MEFSKLVKGFEVSEEGHKIGHIEFNIVNGVMKITHTEVDKEHSGKGIATELVKIAVEYARHKNLKVKPLCSLASHVLKKDDYSDILE</sequence>
<dbReference type="PROSITE" id="PS51186">
    <property type="entry name" value="GNAT"/>
    <property type="match status" value="1"/>
</dbReference>
<dbReference type="KEGG" id="cnr:EB819_04505"/>
<evidence type="ECO:0000313" key="3">
    <source>
        <dbReference type="EMBL" id="OEL11379.1"/>
    </source>
</evidence>
<protein>
    <submittedName>
        <fullName evidence="3">Acetyltransferase family protein</fullName>
    </submittedName>
</protein>
<feature type="domain" description="N-acetyltransferase" evidence="1">
    <location>
        <begin position="1"/>
        <end position="87"/>
    </location>
</feature>
<dbReference type="InterPro" id="IPR045057">
    <property type="entry name" value="Gcn5-rel_NAT"/>
</dbReference>
<dbReference type="Gene3D" id="3.40.630.30">
    <property type="match status" value="1"/>
</dbReference>
<organism evidence="3 4">
    <name type="scientific">Cloacibacterium normanense</name>
    <dbReference type="NCBI Taxonomy" id="237258"/>
    <lineage>
        <taxon>Bacteria</taxon>
        <taxon>Pseudomonadati</taxon>
        <taxon>Bacteroidota</taxon>
        <taxon>Flavobacteriia</taxon>
        <taxon>Flavobacteriales</taxon>
        <taxon>Weeksellaceae</taxon>
    </lineage>
</organism>
<comment type="caution">
    <text evidence="3">The sequence shown here is derived from an EMBL/GenBank/DDBJ whole genome shotgun (WGS) entry which is preliminary data.</text>
</comment>
<evidence type="ECO:0000259" key="2">
    <source>
        <dbReference type="PROSITE" id="PS51729"/>
    </source>
</evidence>
<dbReference type="PROSITE" id="PS51729">
    <property type="entry name" value="GNAT_YJDJ"/>
    <property type="match status" value="1"/>
</dbReference>
<keyword evidence="3" id="KW-0808">Transferase</keyword>
<dbReference type="PANTHER" id="PTHR31435:SF10">
    <property type="entry name" value="BSR4717 PROTEIN"/>
    <property type="match status" value="1"/>
</dbReference>
<accession>A0A1E5UEN0</accession>
<dbReference type="InterPro" id="IPR000182">
    <property type="entry name" value="GNAT_dom"/>
</dbReference>
<dbReference type="EMBL" id="MKGI01000043">
    <property type="protein sequence ID" value="OEL11379.1"/>
    <property type="molecule type" value="Genomic_DNA"/>
</dbReference>
<dbReference type="InterPro" id="IPR016181">
    <property type="entry name" value="Acyl_CoA_acyltransferase"/>
</dbReference>
<evidence type="ECO:0000313" key="4">
    <source>
        <dbReference type="Proteomes" id="UP000095601"/>
    </source>
</evidence>
<dbReference type="OrthoDB" id="9793389at2"/>